<keyword evidence="2" id="KW-0805">Transcription regulation</keyword>
<dbReference type="AlphaFoldDB" id="A0A1H0VTQ9"/>
<dbReference type="Pfam" id="PF00126">
    <property type="entry name" value="HTH_1"/>
    <property type="match status" value="1"/>
</dbReference>
<dbReference type="InterPro" id="IPR036388">
    <property type="entry name" value="WH-like_DNA-bd_sf"/>
</dbReference>
<dbReference type="InterPro" id="IPR036390">
    <property type="entry name" value="WH_DNA-bd_sf"/>
</dbReference>
<dbReference type="PANTHER" id="PTHR30126">
    <property type="entry name" value="HTH-TYPE TRANSCRIPTIONAL REGULATOR"/>
    <property type="match status" value="1"/>
</dbReference>
<keyword evidence="8" id="KW-1185">Reference proteome</keyword>
<organism evidence="7 8">
    <name type="scientific">Clostridium gasigenes</name>
    <dbReference type="NCBI Taxonomy" id="94869"/>
    <lineage>
        <taxon>Bacteria</taxon>
        <taxon>Bacillati</taxon>
        <taxon>Bacillota</taxon>
        <taxon>Clostridia</taxon>
        <taxon>Eubacteriales</taxon>
        <taxon>Clostridiaceae</taxon>
        <taxon>Clostridium</taxon>
    </lineage>
</organism>
<dbReference type="STRING" id="94869.SAMN04488529_11928"/>
<comment type="similarity">
    <text evidence="1">Belongs to the LysR transcriptional regulatory family.</text>
</comment>
<feature type="domain" description="HTH lysR-type" evidence="5">
    <location>
        <begin position="1"/>
        <end position="58"/>
    </location>
</feature>
<evidence type="ECO:0000256" key="4">
    <source>
        <dbReference type="ARBA" id="ARBA00023163"/>
    </source>
</evidence>
<keyword evidence="3 7" id="KW-0238">DNA-binding</keyword>
<dbReference type="GO" id="GO:0003700">
    <property type="term" value="F:DNA-binding transcription factor activity"/>
    <property type="evidence" value="ECO:0007669"/>
    <property type="project" value="InterPro"/>
</dbReference>
<evidence type="ECO:0000313" key="9">
    <source>
        <dbReference type="Proteomes" id="UP000585258"/>
    </source>
</evidence>
<dbReference type="InterPro" id="IPR000847">
    <property type="entry name" value="LysR_HTH_N"/>
</dbReference>
<reference evidence="7 8" key="1">
    <citation type="submission" date="2016-10" db="EMBL/GenBank/DDBJ databases">
        <authorList>
            <person name="de Groot N.N."/>
        </authorList>
    </citation>
    <scope>NUCLEOTIDE SEQUENCE [LARGE SCALE GENOMIC DNA]</scope>
    <source>
        <strain evidence="7 8">DSM 12272</strain>
    </source>
</reference>
<dbReference type="OrthoDB" id="119203at2"/>
<dbReference type="PROSITE" id="PS50931">
    <property type="entry name" value="HTH_LYSR"/>
    <property type="match status" value="1"/>
</dbReference>
<dbReference type="Proteomes" id="UP000198597">
    <property type="component" value="Unassembled WGS sequence"/>
</dbReference>
<dbReference type="Gene3D" id="3.40.190.290">
    <property type="match status" value="1"/>
</dbReference>
<dbReference type="RefSeq" id="WP_089973218.1">
    <property type="nucleotide sequence ID" value="NZ_FNJM01000019.1"/>
</dbReference>
<evidence type="ECO:0000313" key="8">
    <source>
        <dbReference type="Proteomes" id="UP000198597"/>
    </source>
</evidence>
<proteinExistence type="inferred from homology"/>
<dbReference type="PANTHER" id="PTHR30126:SF40">
    <property type="entry name" value="HTH-TYPE TRANSCRIPTIONAL REGULATOR GLTR"/>
    <property type="match status" value="1"/>
</dbReference>
<dbReference type="SUPFAM" id="SSF53850">
    <property type="entry name" value="Periplasmic binding protein-like II"/>
    <property type="match status" value="1"/>
</dbReference>
<dbReference type="Proteomes" id="UP000585258">
    <property type="component" value="Unassembled WGS sequence"/>
</dbReference>
<evidence type="ECO:0000259" key="5">
    <source>
        <dbReference type="PROSITE" id="PS50931"/>
    </source>
</evidence>
<evidence type="ECO:0000256" key="2">
    <source>
        <dbReference type="ARBA" id="ARBA00023015"/>
    </source>
</evidence>
<sequence>MHIDSLRYFYDVAQSKSISTVAKQSHISQSALSQQLVKLEIELNVKLLNRSNKGVTLTSEGEILFKHCETILNTYKKMEDELFSSNQKKNYISIEAIESISYTFLPIAISKLKNSFTDYTINLTSLYCCSATNLLNNICDIYLCYKRPSDYEGLIINQLGNDDIVLVADSSFYKNSLTLDELLTTPFIETSAKKCFNLLLNQTLTDTLPDFNGLNVIYSTNSYFSSLKGLKASRAVTFLPKSIYNSYSVSSSLKLINVENIKFSLPIYICYFDSFYKNNSQFIKSLKNIIKGFL</sequence>
<dbReference type="Gene3D" id="1.10.10.10">
    <property type="entry name" value="Winged helix-like DNA-binding domain superfamily/Winged helix DNA-binding domain"/>
    <property type="match status" value="1"/>
</dbReference>
<reference evidence="6 9" key="2">
    <citation type="submission" date="2020-08" db="EMBL/GenBank/DDBJ databases">
        <title>Clostridia isolated from Swiss meat.</title>
        <authorList>
            <person name="Wambui J."/>
            <person name="Stevens M.J.A."/>
            <person name="Stephan R."/>
        </authorList>
    </citation>
    <scope>NUCLEOTIDE SEQUENCE [LARGE SCALE GENOMIC DNA]</scope>
    <source>
        <strain evidence="6 9">CM001</strain>
    </source>
</reference>
<protein>
    <submittedName>
        <fullName evidence="7">DNA-binding transcriptional regulator, LysR family</fullName>
    </submittedName>
    <submittedName>
        <fullName evidence="6">LysR family transcriptional regulator</fullName>
    </submittedName>
</protein>
<name>A0A1H0VTQ9_9CLOT</name>
<evidence type="ECO:0000313" key="7">
    <source>
        <dbReference type="EMBL" id="SDP81631.1"/>
    </source>
</evidence>
<dbReference type="EMBL" id="JACKWY010000003">
    <property type="protein sequence ID" value="MBB6714176.1"/>
    <property type="molecule type" value="Genomic_DNA"/>
</dbReference>
<gene>
    <name evidence="6" type="ORF">H7E68_05430</name>
    <name evidence="7" type="ORF">SAMN04488529_11928</name>
</gene>
<dbReference type="SUPFAM" id="SSF46785">
    <property type="entry name" value="Winged helix' DNA-binding domain"/>
    <property type="match status" value="1"/>
</dbReference>
<dbReference type="CDD" id="cd05466">
    <property type="entry name" value="PBP2_LTTR_substrate"/>
    <property type="match status" value="1"/>
</dbReference>
<dbReference type="InterPro" id="IPR005119">
    <property type="entry name" value="LysR_subst-bd"/>
</dbReference>
<dbReference type="FunFam" id="1.10.10.10:FF:000001">
    <property type="entry name" value="LysR family transcriptional regulator"/>
    <property type="match status" value="1"/>
</dbReference>
<dbReference type="Pfam" id="PF03466">
    <property type="entry name" value="LysR_substrate"/>
    <property type="match status" value="1"/>
</dbReference>
<accession>A0A1H0VTQ9</accession>
<evidence type="ECO:0000256" key="1">
    <source>
        <dbReference type="ARBA" id="ARBA00009437"/>
    </source>
</evidence>
<evidence type="ECO:0000256" key="3">
    <source>
        <dbReference type="ARBA" id="ARBA00023125"/>
    </source>
</evidence>
<dbReference type="GO" id="GO:0000976">
    <property type="term" value="F:transcription cis-regulatory region binding"/>
    <property type="evidence" value="ECO:0007669"/>
    <property type="project" value="TreeGrafter"/>
</dbReference>
<keyword evidence="4" id="KW-0804">Transcription</keyword>
<dbReference type="EMBL" id="FNJM01000019">
    <property type="protein sequence ID" value="SDP81631.1"/>
    <property type="molecule type" value="Genomic_DNA"/>
</dbReference>
<evidence type="ECO:0000313" key="6">
    <source>
        <dbReference type="EMBL" id="MBB6714176.1"/>
    </source>
</evidence>